<organism evidence="11 12">
    <name type="scientific">Stratiformator vulcanicus</name>
    <dbReference type="NCBI Taxonomy" id="2527980"/>
    <lineage>
        <taxon>Bacteria</taxon>
        <taxon>Pseudomonadati</taxon>
        <taxon>Planctomycetota</taxon>
        <taxon>Planctomycetia</taxon>
        <taxon>Planctomycetales</taxon>
        <taxon>Planctomycetaceae</taxon>
        <taxon>Stratiformator</taxon>
    </lineage>
</organism>
<evidence type="ECO:0000256" key="4">
    <source>
        <dbReference type="ARBA" id="ARBA00022737"/>
    </source>
</evidence>
<dbReference type="RefSeq" id="WP_145366134.1">
    <property type="nucleotide sequence ID" value="NZ_CP036268.1"/>
</dbReference>
<keyword evidence="1" id="KW-0813">Transport</keyword>
<keyword evidence="7" id="KW-1278">Translocase</keyword>
<evidence type="ECO:0000259" key="10">
    <source>
        <dbReference type="PROSITE" id="PS50893"/>
    </source>
</evidence>
<keyword evidence="3" id="KW-0997">Cell inner membrane</keyword>
<dbReference type="OrthoDB" id="9799230at2"/>
<dbReference type="Pfam" id="PF01436">
    <property type="entry name" value="NHL"/>
    <property type="match status" value="1"/>
</dbReference>
<dbReference type="EMBL" id="CP036268">
    <property type="protein sequence ID" value="QDT37345.1"/>
    <property type="molecule type" value="Genomic_DNA"/>
</dbReference>
<feature type="domain" description="ABC transporter" evidence="10">
    <location>
        <begin position="6"/>
        <end position="228"/>
    </location>
</feature>
<reference evidence="11 12" key="1">
    <citation type="submission" date="2019-02" db="EMBL/GenBank/DDBJ databases">
        <title>Deep-cultivation of Planctomycetes and their phenomic and genomic characterization uncovers novel biology.</title>
        <authorList>
            <person name="Wiegand S."/>
            <person name="Jogler M."/>
            <person name="Boedeker C."/>
            <person name="Pinto D."/>
            <person name="Vollmers J."/>
            <person name="Rivas-Marin E."/>
            <person name="Kohn T."/>
            <person name="Peeters S.H."/>
            <person name="Heuer A."/>
            <person name="Rast P."/>
            <person name="Oberbeckmann S."/>
            <person name="Bunk B."/>
            <person name="Jeske O."/>
            <person name="Meyerdierks A."/>
            <person name="Storesund J.E."/>
            <person name="Kallscheuer N."/>
            <person name="Luecker S."/>
            <person name="Lage O.M."/>
            <person name="Pohl T."/>
            <person name="Merkel B.J."/>
            <person name="Hornburger P."/>
            <person name="Mueller R.-W."/>
            <person name="Bruemmer F."/>
            <person name="Labrenz M."/>
            <person name="Spormann A.M."/>
            <person name="Op den Camp H."/>
            <person name="Overmann J."/>
            <person name="Amann R."/>
            <person name="Jetten M.S.M."/>
            <person name="Mascher T."/>
            <person name="Medema M.H."/>
            <person name="Devos D.P."/>
            <person name="Kaster A.-K."/>
            <person name="Ovreas L."/>
            <person name="Rohde M."/>
            <person name="Galperin M.Y."/>
            <person name="Jogler C."/>
        </authorList>
    </citation>
    <scope>NUCLEOTIDE SEQUENCE [LARGE SCALE GENOMIC DNA]</scope>
    <source>
        <strain evidence="11 12">Pan189</strain>
    </source>
</reference>
<keyword evidence="8" id="KW-0472">Membrane</keyword>
<dbReference type="GO" id="GO:0005524">
    <property type="term" value="F:ATP binding"/>
    <property type="evidence" value="ECO:0007669"/>
    <property type="project" value="UniProtKB-KW"/>
</dbReference>
<dbReference type="PANTHER" id="PTHR42781:SF5">
    <property type="entry name" value="PUTRESCINE TRANSPORT ATP-BINDING PROTEIN POTG"/>
    <property type="match status" value="1"/>
</dbReference>
<dbReference type="InterPro" id="IPR003439">
    <property type="entry name" value="ABC_transporter-like_ATP-bd"/>
</dbReference>
<dbReference type="Gene3D" id="2.120.10.30">
    <property type="entry name" value="TolB, C-terminal domain"/>
    <property type="match status" value="3"/>
</dbReference>
<feature type="repeat" description="NHL" evidence="9">
    <location>
        <begin position="430"/>
        <end position="474"/>
    </location>
</feature>
<keyword evidence="2" id="KW-1003">Cell membrane</keyword>
<protein>
    <submittedName>
        <fullName evidence="11">Fe(3+) ions import ATP-binding protein FbpC</fullName>
    </submittedName>
</protein>
<dbReference type="PROSITE" id="PS51125">
    <property type="entry name" value="NHL"/>
    <property type="match status" value="4"/>
</dbReference>
<dbReference type="SMART" id="SM00382">
    <property type="entry name" value="AAA"/>
    <property type="match status" value="1"/>
</dbReference>
<dbReference type="InterPro" id="IPR003593">
    <property type="entry name" value="AAA+_ATPase"/>
</dbReference>
<dbReference type="PANTHER" id="PTHR42781">
    <property type="entry name" value="SPERMIDINE/PUTRESCINE IMPORT ATP-BINDING PROTEIN POTA"/>
    <property type="match status" value="1"/>
</dbReference>
<evidence type="ECO:0000313" key="11">
    <source>
        <dbReference type="EMBL" id="QDT37345.1"/>
    </source>
</evidence>
<keyword evidence="12" id="KW-1185">Reference proteome</keyword>
<keyword evidence="6 11" id="KW-0067">ATP-binding</keyword>
<dbReference type="Pfam" id="PF00005">
    <property type="entry name" value="ABC_tran"/>
    <property type="match status" value="1"/>
</dbReference>
<dbReference type="InterPro" id="IPR011042">
    <property type="entry name" value="6-blade_b-propeller_TolB-like"/>
</dbReference>
<dbReference type="InterPro" id="IPR027417">
    <property type="entry name" value="P-loop_NTPase"/>
</dbReference>
<sequence length="611" mass="67538">MTGDLWHLDHVSLPVRTSARLKDVTLDIPAGRTAIIGASGSGKTSLLNLLVGFERPQQGRVERLDASFEKSRLPIAWVPPDDGLWPHMTVRQHLELGLTEQSNASSEIDHFLELFDLNALAERQADQLSRGERSRVALARALSWRPSVLIADEPLSHVDPARCEGYWERFDMKLREDQTSLVMATHEPERVLAHCDRAIGLDSGRVVYDGTVEDLYHDPPDRDSGWLLGPINWISHQQARKFLGSHDTRPGHGVRPAMLDVAADGESPIEVISTRSHGVITRSQMKHSGSGEVADFYHRPPREQLRPGMKIALRFLTGLLLAISCLGCDSETIRQIPISEERSFVLPPSGSLIPAPRAVAIGPNDERFVLDNAGRVLVFDSERELIRQWEMPDSEAGNPEGLCLLDDGRIIVTDTHYYRLVYFSPEGEVLKTVGSRGEEPGQFIFPVAIERDDTGHLYVGEYGGNDRIQKLTLEGDFVLEFGTPGTEAGEFQRPSGLVWRDDRLYVADAFNSRIQIFSGDGKYVGTLGDESAAELGYPYELKMGPEGDFYVVEYAAGRVSRLDPNGVRTGAFGSAGRGKGQFATPWGLAVDSKGTIVVADTGNRRIVELIR</sequence>
<evidence type="ECO:0000256" key="6">
    <source>
        <dbReference type="ARBA" id="ARBA00022840"/>
    </source>
</evidence>
<evidence type="ECO:0000256" key="7">
    <source>
        <dbReference type="ARBA" id="ARBA00022967"/>
    </source>
</evidence>
<dbReference type="SUPFAM" id="SSF52540">
    <property type="entry name" value="P-loop containing nucleoside triphosphate hydrolases"/>
    <property type="match status" value="1"/>
</dbReference>
<feature type="repeat" description="NHL" evidence="9">
    <location>
        <begin position="572"/>
        <end position="607"/>
    </location>
</feature>
<gene>
    <name evidence="11" type="primary">fbpC</name>
    <name evidence="11" type="ORF">Pan189_17180</name>
</gene>
<feature type="repeat" description="NHL" evidence="9">
    <location>
        <begin position="478"/>
        <end position="520"/>
    </location>
</feature>
<evidence type="ECO:0000256" key="8">
    <source>
        <dbReference type="ARBA" id="ARBA00023136"/>
    </source>
</evidence>
<dbReference type="InterPro" id="IPR050093">
    <property type="entry name" value="ABC_SmlMolc_Importer"/>
</dbReference>
<keyword evidence="4" id="KW-0677">Repeat</keyword>
<keyword evidence="5" id="KW-0547">Nucleotide-binding</keyword>
<evidence type="ECO:0000256" key="9">
    <source>
        <dbReference type="PROSITE-ProRule" id="PRU00504"/>
    </source>
</evidence>
<evidence type="ECO:0000256" key="3">
    <source>
        <dbReference type="ARBA" id="ARBA00022519"/>
    </source>
</evidence>
<evidence type="ECO:0000256" key="5">
    <source>
        <dbReference type="ARBA" id="ARBA00022741"/>
    </source>
</evidence>
<accession>A0A517R0C0</accession>
<dbReference type="GO" id="GO:0016887">
    <property type="term" value="F:ATP hydrolysis activity"/>
    <property type="evidence" value="ECO:0007669"/>
    <property type="project" value="InterPro"/>
</dbReference>
<evidence type="ECO:0000256" key="2">
    <source>
        <dbReference type="ARBA" id="ARBA00022475"/>
    </source>
</evidence>
<evidence type="ECO:0000256" key="1">
    <source>
        <dbReference type="ARBA" id="ARBA00022448"/>
    </source>
</evidence>
<dbReference type="Gene3D" id="3.40.50.300">
    <property type="entry name" value="P-loop containing nucleotide triphosphate hydrolases"/>
    <property type="match status" value="1"/>
</dbReference>
<name>A0A517R0C0_9PLAN</name>
<dbReference type="SUPFAM" id="SSF63829">
    <property type="entry name" value="Calcium-dependent phosphotriesterase"/>
    <property type="match status" value="1"/>
</dbReference>
<dbReference type="KEGG" id="svp:Pan189_17180"/>
<feature type="repeat" description="NHL" evidence="9">
    <location>
        <begin position="398"/>
        <end position="426"/>
    </location>
</feature>
<dbReference type="AlphaFoldDB" id="A0A517R0C0"/>
<dbReference type="InterPro" id="IPR001258">
    <property type="entry name" value="NHL_repeat"/>
</dbReference>
<dbReference type="Proteomes" id="UP000317318">
    <property type="component" value="Chromosome"/>
</dbReference>
<evidence type="ECO:0000313" key="12">
    <source>
        <dbReference type="Proteomes" id="UP000317318"/>
    </source>
</evidence>
<dbReference type="PROSITE" id="PS50893">
    <property type="entry name" value="ABC_TRANSPORTER_2"/>
    <property type="match status" value="1"/>
</dbReference>
<proteinExistence type="predicted"/>